<accession>A0ABD1XGI6</accession>
<dbReference type="Proteomes" id="UP001605036">
    <property type="component" value="Unassembled WGS sequence"/>
</dbReference>
<dbReference type="EMBL" id="JBHFFA010000008">
    <property type="protein sequence ID" value="KAL2608057.1"/>
    <property type="molecule type" value="Genomic_DNA"/>
</dbReference>
<reference evidence="1 2" key="1">
    <citation type="submission" date="2024-09" db="EMBL/GenBank/DDBJ databases">
        <title>Chromosome-scale assembly of Riccia fluitans.</title>
        <authorList>
            <person name="Paukszto L."/>
            <person name="Sawicki J."/>
            <person name="Karawczyk K."/>
            <person name="Piernik-Szablinska J."/>
            <person name="Szczecinska M."/>
            <person name="Mazdziarz M."/>
        </authorList>
    </citation>
    <scope>NUCLEOTIDE SEQUENCE [LARGE SCALE GENOMIC DNA]</scope>
    <source>
        <strain evidence="1">Rf_01</strain>
        <tissue evidence="1">Aerial parts of the thallus</tissue>
    </source>
</reference>
<protein>
    <submittedName>
        <fullName evidence="1">Uncharacterized protein</fullName>
    </submittedName>
</protein>
<organism evidence="1 2">
    <name type="scientific">Riccia fluitans</name>
    <dbReference type="NCBI Taxonomy" id="41844"/>
    <lineage>
        <taxon>Eukaryota</taxon>
        <taxon>Viridiplantae</taxon>
        <taxon>Streptophyta</taxon>
        <taxon>Embryophyta</taxon>
        <taxon>Marchantiophyta</taxon>
        <taxon>Marchantiopsida</taxon>
        <taxon>Marchantiidae</taxon>
        <taxon>Marchantiales</taxon>
        <taxon>Ricciaceae</taxon>
        <taxon>Riccia</taxon>
    </lineage>
</organism>
<comment type="caution">
    <text evidence="1">The sequence shown here is derived from an EMBL/GenBank/DDBJ whole genome shotgun (WGS) entry which is preliminary data.</text>
</comment>
<gene>
    <name evidence="1" type="ORF">R1flu_026630</name>
</gene>
<proteinExistence type="predicted"/>
<evidence type="ECO:0000313" key="1">
    <source>
        <dbReference type="EMBL" id="KAL2608057.1"/>
    </source>
</evidence>
<sequence length="116" mass="12276">MSCGTQDPLGIRGTLLAGNLLRFKPEATSGPGGRNCLTHDLSPKPIWAMIHSEILHRFYSNTLAGCGNPLNDEPHGVPRSPRVLLTRGLGLTSALTPISSRGSYALSHEASGSSEK</sequence>
<dbReference type="AlphaFoldDB" id="A0ABD1XGI6"/>
<name>A0ABD1XGI6_9MARC</name>
<keyword evidence="2" id="KW-1185">Reference proteome</keyword>
<evidence type="ECO:0000313" key="2">
    <source>
        <dbReference type="Proteomes" id="UP001605036"/>
    </source>
</evidence>